<dbReference type="AlphaFoldDB" id="A0AAW1XVM4"/>
<evidence type="ECO:0000313" key="3">
    <source>
        <dbReference type="EMBL" id="KAK9940672.1"/>
    </source>
</evidence>
<evidence type="ECO:0000313" key="4">
    <source>
        <dbReference type="Proteomes" id="UP001457282"/>
    </source>
</evidence>
<protein>
    <recommendedName>
        <fullName evidence="2">Serpin domain-containing protein</fullName>
    </recommendedName>
</protein>
<comment type="caution">
    <text evidence="3">The sequence shown here is derived from an EMBL/GenBank/DDBJ whole genome shotgun (WGS) entry which is preliminary data.</text>
</comment>
<comment type="similarity">
    <text evidence="1">Belongs to the serpin family.</text>
</comment>
<dbReference type="InterPro" id="IPR023796">
    <property type="entry name" value="Serpin_dom"/>
</dbReference>
<accession>A0AAW1XVM4</accession>
<dbReference type="Gene3D" id="3.30.497.10">
    <property type="entry name" value="Antithrombin, subunit I, domain 2"/>
    <property type="match status" value="1"/>
</dbReference>
<dbReference type="InterPro" id="IPR042178">
    <property type="entry name" value="Serpin_sf_1"/>
</dbReference>
<keyword evidence="4" id="KW-1185">Reference proteome</keyword>
<name>A0AAW1XVM4_RUBAR</name>
<feature type="domain" description="Serpin" evidence="2">
    <location>
        <begin position="9"/>
        <end position="52"/>
    </location>
</feature>
<reference evidence="3 4" key="1">
    <citation type="journal article" date="2023" name="G3 (Bethesda)">
        <title>A chromosome-length genome assembly and annotation of blackberry (Rubus argutus, cv. 'Hillquist').</title>
        <authorList>
            <person name="Bruna T."/>
            <person name="Aryal R."/>
            <person name="Dudchenko O."/>
            <person name="Sargent D.J."/>
            <person name="Mead D."/>
            <person name="Buti M."/>
            <person name="Cavallini A."/>
            <person name="Hytonen T."/>
            <person name="Andres J."/>
            <person name="Pham M."/>
            <person name="Weisz D."/>
            <person name="Mascagni F."/>
            <person name="Usai G."/>
            <person name="Natali L."/>
            <person name="Bassil N."/>
            <person name="Fernandez G.E."/>
            <person name="Lomsadze A."/>
            <person name="Armour M."/>
            <person name="Olukolu B."/>
            <person name="Poorten T."/>
            <person name="Britton C."/>
            <person name="Davik J."/>
            <person name="Ashrafi H."/>
            <person name="Aiden E.L."/>
            <person name="Borodovsky M."/>
            <person name="Worthington M."/>
        </authorList>
    </citation>
    <scope>NUCLEOTIDE SEQUENCE [LARGE SCALE GENOMIC DNA]</scope>
    <source>
        <strain evidence="3">PI 553951</strain>
    </source>
</reference>
<evidence type="ECO:0000259" key="2">
    <source>
        <dbReference type="Pfam" id="PF00079"/>
    </source>
</evidence>
<dbReference type="Proteomes" id="UP001457282">
    <property type="component" value="Unassembled WGS sequence"/>
</dbReference>
<evidence type="ECO:0000256" key="1">
    <source>
        <dbReference type="ARBA" id="ARBA00009500"/>
    </source>
</evidence>
<dbReference type="Pfam" id="PF00079">
    <property type="entry name" value="Serpin"/>
    <property type="match status" value="1"/>
</dbReference>
<organism evidence="3 4">
    <name type="scientific">Rubus argutus</name>
    <name type="common">Southern blackberry</name>
    <dbReference type="NCBI Taxonomy" id="59490"/>
    <lineage>
        <taxon>Eukaryota</taxon>
        <taxon>Viridiplantae</taxon>
        <taxon>Streptophyta</taxon>
        <taxon>Embryophyta</taxon>
        <taxon>Tracheophyta</taxon>
        <taxon>Spermatophyta</taxon>
        <taxon>Magnoliopsida</taxon>
        <taxon>eudicotyledons</taxon>
        <taxon>Gunneridae</taxon>
        <taxon>Pentapetalae</taxon>
        <taxon>rosids</taxon>
        <taxon>fabids</taxon>
        <taxon>Rosales</taxon>
        <taxon>Rosaceae</taxon>
        <taxon>Rosoideae</taxon>
        <taxon>Rosoideae incertae sedis</taxon>
        <taxon>Rubus</taxon>
    </lineage>
</organism>
<proteinExistence type="inferred from homology"/>
<dbReference type="EMBL" id="JBEDUW010000003">
    <property type="protein sequence ID" value="KAK9940672.1"/>
    <property type="molecule type" value="Genomic_DNA"/>
</dbReference>
<dbReference type="InterPro" id="IPR036186">
    <property type="entry name" value="Serpin_sf"/>
</dbReference>
<sequence length="74" mass="8255">MDPKESVSKQTDVALEITKQLLLTEFKDKNMVFSPLSLHVVLSLIASGTKGPWSRSVSFFPQVQVHPPPQLPRP</sequence>
<gene>
    <name evidence="3" type="ORF">M0R45_017319</name>
</gene>
<dbReference type="SUPFAM" id="SSF56574">
    <property type="entry name" value="Serpins"/>
    <property type="match status" value="1"/>
</dbReference>